<evidence type="ECO:0000256" key="1">
    <source>
        <dbReference type="SAM" id="MobiDB-lite"/>
    </source>
</evidence>
<comment type="caution">
    <text evidence="2">The sequence shown here is derived from an EMBL/GenBank/DDBJ whole genome shotgun (WGS) entry which is preliminary data.</text>
</comment>
<feature type="region of interest" description="Disordered" evidence="1">
    <location>
        <begin position="24"/>
        <end position="66"/>
    </location>
</feature>
<keyword evidence="3" id="KW-1185">Reference proteome</keyword>
<reference evidence="2 3" key="1">
    <citation type="submission" date="2018-03" db="EMBL/GenBank/DDBJ databases">
        <title>Genomes of Pezizomycetes fungi and the evolution of truffles.</title>
        <authorList>
            <person name="Murat C."/>
            <person name="Payen T."/>
            <person name="Noel B."/>
            <person name="Kuo A."/>
            <person name="Martin F.M."/>
        </authorList>
    </citation>
    <scope>NUCLEOTIDE SEQUENCE [LARGE SCALE GENOMIC DNA]</scope>
    <source>
        <strain evidence="2">091103-1</strain>
    </source>
</reference>
<dbReference type="EMBL" id="PYWC01000013">
    <property type="protein sequence ID" value="PWW78675.1"/>
    <property type="molecule type" value="Genomic_DNA"/>
</dbReference>
<gene>
    <name evidence="2" type="ORF">C7212DRAFT_275033</name>
</gene>
<feature type="compositionally biased region" description="Polar residues" evidence="1">
    <location>
        <begin position="44"/>
        <end position="56"/>
    </location>
</feature>
<proteinExistence type="predicted"/>
<feature type="compositionally biased region" description="Basic and acidic residues" evidence="1">
    <location>
        <begin position="203"/>
        <end position="234"/>
    </location>
</feature>
<feature type="region of interest" description="Disordered" evidence="1">
    <location>
        <begin position="257"/>
        <end position="281"/>
    </location>
</feature>
<feature type="region of interest" description="Disordered" evidence="1">
    <location>
        <begin position="310"/>
        <end position="346"/>
    </location>
</feature>
<dbReference type="AlphaFoldDB" id="A0A317SW03"/>
<organism evidence="2 3">
    <name type="scientific">Tuber magnatum</name>
    <name type="common">white Piedmont truffle</name>
    <dbReference type="NCBI Taxonomy" id="42249"/>
    <lineage>
        <taxon>Eukaryota</taxon>
        <taxon>Fungi</taxon>
        <taxon>Dikarya</taxon>
        <taxon>Ascomycota</taxon>
        <taxon>Pezizomycotina</taxon>
        <taxon>Pezizomycetes</taxon>
        <taxon>Pezizales</taxon>
        <taxon>Tuberaceae</taxon>
        <taxon>Tuber</taxon>
    </lineage>
</organism>
<name>A0A317SW03_9PEZI</name>
<protein>
    <submittedName>
        <fullName evidence="2">Uncharacterized protein</fullName>
    </submittedName>
</protein>
<feature type="compositionally biased region" description="Basic and acidic residues" evidence="1">
    <location>
        <begin position="332"/>
        <end position="341"/>
    </location>
</feature>
<sequence>MDLTKPKVRTAAERLQAVAPLKKNGVNGGTLAQSSARADARKPINSSALPDISSTAEPLKHDTRMTVTKSISQLKKSARKGPAIKYAGGGISRVLVTDDSSSESGHAGKLRVLEKRLQDQKGYTKNQAEKVAKLQIKLQESEKEKATLREKLKALLAAGNHGPDGKPASGNENLEPKVITESPPAQGSSQQGPPKKKVLKRLVRWEQAHSDRSTPQEDTQTEHGAEDNKPDTGKKTFRYGSMRDFYSGSKFCGEDPWGYPTTAEQPEPDPSTFRKRGRRKTTYRPFDRGRLMKVHLHRLISHNRPPLTMAVEESPLDDDDESASTSNTPIGDKIDNPENEHGSTGVPRVISFDEFMGLPDNMVPTVKDGYLGFRSGIIVSLNCFSVP</sequence>
<dbReference type="Proteomes" id="UP000246991">
    <property type="component" value="Unassembled WGS sequence"/>
</dbReference>
<dbReference type="OrthoDB" id="5392262at2759"/>
<evidence type="ECO:0000313" key="3">
    <source>
        <dbReference type="Proteomes" id="UP000246991"/>
    </source>
</evidence>
<accession>A0A317SW03</accession>
<feature type="compositionally biased region" description="Low complexity" evidence="1">
    <location>
        <begin position="182"/>
        <end position="193"/>
    </location>
</feature>
<evidence type="ECO:0000313" key="2">
    <source>
        <dbReference type="EMBL" id="PWW78675.1"/>
    </source>
</evidence>
<feature type="region of interest" description="Disordered" evidence="1">
    <location>
        <begin position="154"/>
        <end position="239"/>
    </location>
</feature>